<evidence type="ECO:0000259" key="2">
    <source>
        <dbReference type="PROSITE" id="PS50878"/>
    </source>
</evidence>
<accession>A0A0N5BJJ2</accession>
<dbReference type="PANTHER" id="PTHR35450:SF2">
    <property type="entry name" value="REVERSE TRANSCRIPTASE DOMAIN-CONTAINING PROTEIN"/>
    <property type="match status" value="1"/>
</dbReference>
<dbReference type="InterPro" id="IPR000477">
    <property type="entry name" value="RT_dom"/>
</dbReference>
<dbReference type="SUPFAM" id="SSF56672">
    <property type="entry name" value="DNA/RNA polymerases"/>
    <property type="match status" value="1"/>
</dbReference>
<proteinExistence type="predicted"/>
<dbReference type="STRING" id="174720.A0A0N5BJJ2"/>
<evidence type="ECO:0000313" key="3">
    <source>
        <dbReference type="Proteomes" id="UP000046392"/>
    </source>
</evidence>
<evidence type="ECO:0000256" key="1">
    <source>
        <dbReference type="SAM" id="Coils"/>
    </source>
</evidence>
<keyword evidence="1" id="KW-0175">Coiled coil</keyword>
<sequence length="1351" mass="154816">MTDLIEKIPNIKITNAINNPKNKITRGSFLITDWKKVCEELKIPLTLSENVRSYAKRKLNYSQTNKMIEYDNVRRSKIISKTRDSTNTLANTPTNYSSENNINKPKLSINKIINSEVSNGKPCGLRKPVEAKINLDKARITINNSNMSKNINENKIEKVDEIENGKIIVNTITSKLGNMNSMTKKVTEAGKNEVKIDKVVIEDKELIVDSVNINKLKLDDEYLGIRYESSLHRDLLLPLAYKNRKKHGKVTQTNWLAVCRDLKISTTENRIVSREAGKLGYKPSLTLVEINKLLENVGKDSIIVNENDSGIMNKQENSNLMVESQPDTTSTPTSQIVEKITNLSKSKNISKIKLFPLGETTLAEKIIISKYNTALGSLLEFESDCPNFEKQFLLIKTCAYLLQQEIDDNRKQINKNNKRKVNRKKSQLELYKAIVKSLNTNNNSRNTKDRVRIRRAQKNFRIHKLTDLLNYLSHEIEELELEMNRLTKKIEYAKLLTEFNNKPSLRTIRKLTSTNTPNNTELDSNEALDFYSNLYSPINTNETLKIDNVLTEFLDVAKDELDNIPKILTPTRDEIDFLIDKKANWKAVGPDGIHSMWYKLLPAAKKVVADWIINIWEGNTNILNTNDTEGNLHLIFKEGDPTDPSNYRPITCLNHKYKLLTASIYEKLGPLLTDTLIFPIEQKALKRGRQGCTDALVKDALIILNDKINNRLRTKNELHVTWIDFKKAFDSIDHRWLIKIINILPLPESTINSLSSLTKSWKSTIIFNKKRIGSFKIGRGVPQGDSLSPLLFCMSIAGIGYGLNKVEGFKSTLPLTSNHQWYMDDLKMYANSAEYQKLQINTLTRLSNNIGLDINNKKCATYNNVNINSPILDFPLITKNETYKYLGITQNDLTDLTTLETKLTNKVLTFLNEVISKNLPLRLTTKLIANTLKPAIEYLATNMIFTGSRNQGINIGKQLDKLIRRRLTQSHDISLTSLISRLYLPRNLGGRGLTKLEDVFTNGMINLGLYAYSSTDPETNKIAHYLANKYDPLTQDNRLRTPIGDAIAQLTNLGITTNVERQSNRIRITINNEEVTLRKVKDLVKNKLLNNNMKALTNSKYYEITNRYKLSKLSNKFLTTNTNSSLEQLICHAQERQLFFDTKHCRFGCTNRETLEHVLTSCIHKDTIGRVRHDNVLKIITNVILTRIGERKLSYNEKLYSVPSKNLYIDWPWKESQVKSHKPDLVYLPENATKPLILLDVAIANIDNITNQEKWKEVKYCTNSNIEYTDNWELTDNNLANYLQNKFNRKVEFVSVVIGPLGEILEDSINNINKKLELNTKEANKLWTNINISVTRDSYRLLKQHFGKNNH</sequence>
<feature type="domain" description="Reverse transcriptase" evidence="2">
    <location>
        <begin position="616"/>
        <end position="890"/>
    </location>
</feature>
<feature type="coiled-coil region" evidence="1">
    <location>
        <begin position="462"/>
        <end position="496"/>
    </location>
</feature>
<dbReference type="Proteomes" id="UP000046392">
    <property type="component" value="Unplaced"/>
</dbReference>
<name>A0A0N5BJJ2_STREA</name>
<dbReference type="PROSITE" id="PS50878">
    <property type="entry name" value="RT_POL"/>
    <property type="match status" value="1"/>
</dbReference>
<reference evidence="4" key="1">
    <citation type="submission" date="2017-02" db="UniProtKB">
        <authorList>
            <consortium name="WormBaseParasite"/>
        </authorList>
    </citation>
    <scope>IDENTIFICATION</scope>
</reference>
<dbReference type="InterPro" id="IPR043502">
    <property type="entry name" value="DNA/RNA_pol_sf"/>
</dbReference>
<dbReference type="Pfam" id="PF00078">
    <property type="entry name" value="RVT_1"/>
    <property type="match status" value="1"/>
</dbReference>
<dbReference type="WBParaSite" id="SPAL_0000611800.1">
    <property type="protein sequence ID" value="SPAL_0000611800.1"/>
    <property type="gene ID" value="SPAL_0000611800"/>
</dbReference>
<evidence type="ECO:0000313" key="4">
    <source>
        <dbReference type="WBParaSite" id="SPAL_0000611800.1"/>
    </source>
</evidence>
<protein>
    <submittedName>
        <fullName evidence="4">Reverse transcriptase domain-containing protein</fullName>
    </submittedName>
</protein>
<organism evidence="3 4">
    <name type="scientific">Strongyloides papillosus</name>
    <name type="common">Intestinal threadworm</name>
    <dbReference type="NCBI Taxonomy" id="174720"/>
    <lineage>
        <taxon>Eukaryota</taxon>
        <taxon>Metazoa</taxon>
        <taxon>Ecdysozoa</taxon>
        <taxon>Nematoda</taxon>
        <taxon>Chromadorea</taxon>
        <taxon>Rhabditida</taxon>
        <taxon>Tylenchina</taxon>
        <taxon>Panagrolaimomorpha</taxon>
        <taxon>Strongyloidoidea</taxon>
        <taxon>Strongyloididae</taxon>
        <taxon>Strongyloides</taxon>
    </lineage>
</organism>
<dbReference type="PANTHER" id="PTHR35450">
    <property type="entry name" value="REVERSE TRANSCRIPTASE DOMAIN-CONTAINING PROTEIN"/>
    <property type="match status" value="1"/>
</dbReference>
<keyword evidence="3" id="KW-1185">Reference proteome</keyword>
<dbReference type="CDD" id="cd01650">
    <property type="entry name" value="RT_nLTR_like"/>
    <property type="match status" value="1"/>
</dbReference>